<gene>
    <name evidence="1" type="ORF">NCTC13532_02180</name>
</gene>
<evidence type="ECO:0000313" key="2">
    <source>
        <dbReference type="Proteomes" id="UP000254282"/>
    </source>
</evidence>
<evidence type="ECO:0000313" key="1">
    <source>
        <dbReference type="EMBL" id="SUX46626.1"/>
    </source>
</evidence>
<proteinExistence type="predicted"/>
<organism evidence="1 2">
    <name type="scientific">Chryseobacterium indoltheticum</name>
    <dbReference type="NCBI Taxonomy" id="254"/>
    <lineage>
        <taxon>Bacteria</taxon>
        <taxon>Pseudomonadati</taxon>
        <taxon>Bacteroidota</taxon>
        <taxon>Flavobacteriia</taxon>
        <taxon>Flavobacteriales</taxon>
        <taxon>Weeksellaceae</taxon>
        <taxon>Chryseobacterium group</taxon>
        <taxon>Chryseobacterium</taxon>
    </lineage>
</organism>
<name>A0A381FJA8_9FLAO</name>
<dbReference type="Proteomes" id="UP000254282">
    <property type="component" value="Unassembled WGS sequence"/>
</dbReference>
<reference evidence="1 2" key="1">
    <citation type="submission" date="2018-06" db="EMBL/GenBank/DDBJ databases">
        <authorList>
            <consortium name="Pathogen Informatics"/>
            <person name="Doyle S."/>
        </authorList>
    </citation>
    <scope>NUCLEOTIDE SEQUENCE [LARGE SCALE GENOMIC DNA]</scope>
    <source>
        <strain evidence="1 2">NCTC13532</strain>
    </source>
</reference>
<dbReference type="RefSeq" id="WP_115620300.1">
    <property type="nucleotide sequence ID" value="NZ_UFVR01000004.1"/>
</dbReference>
<dbReference type="EMBL" id="UFVR01000004">
    <property type="protein sequence ID" value="SUX46626.1"/>
    <property type="molecule type" value="Genomic_DNA"/>
</dbReference>
<accession>A0A381FJA8</accession>
<sequence>MGKQINHQQLEQLKKLRTSLTPFLSIDNKIGAVVHLKQLLKDIDMTSSFTSSLSTELIGLEVYREKYPNLSTITAIVDNAINYYSSQLQS</sequence>
<protein>
    <submittedName>
        <fullName evidence="1">Uncharacterized protein</fullName>
    </submittedName>
</protein>
<dbReference type="AlphaFoldDB" id="A0A381FJA8"/>